<dbReference type="GO" id="GO:0006508">
    <property type="term" value="P:proteolysis"/>
    <property type="evidence" value="ECO:0007669"/>
    <property type="project" value="UniProtKB-KW"/>
</dbReference>
<dbReference type="Proteomes" id="UP000219546">
    <property type="component" value="Unassembled WGS sequence"/>
</dbReference>
<evidence type="ECO:0000256" key="1">
    <source>
        <dbReference type="ARBA" id="ARBA00022670"/>
    </source>
</evidence>
<proteinExistence type="predicted"/>
<keyword evidence="5" id="KW-0482">Metalloprotease</keyword>
<keyword evidence="2" id="KW-0479">Metal-binding</keyword>
<evidence type="ECO:0000256" key="3">
    <source>
        <dbReference type="ARBA" id="ARBA00022801"/>
    </source>
</evidence>
<evidence type="ECO:0000256" key="5">
    <source>
        <dbReference type="ARBA" id="ARBA00023049"/>
    </source>
</evidence>
<dbReference type="PANTHER" id="PTHR11851:SF149">
    <property type="entry name" value="GH01077P"/>
    <property type="match status" value="1"/>
</dbReference>
<dbReference type="InterPro" id="IPR050361">
    <property type="entry name" value="MPP/UQCRC_Complex"/>
</dbReference>
<organism evidence="7 8">
    <name type="scientific">Bacillus oleivorans</name>
    <dbReference type="NCBI Taxonomy" id="1448271"/>
    <lineage>
        <taxon>Bacteria</taxon>
        <taxon>Bacillati</taxon>
        <taxon>Bacillota</taxon>
        <taxon>Bacilli</taxon>
        <taxon>Bacillales</taxon>
        <taxon>Bacillaceae</taxon>
        <taxon>Bacillus</taxon>
    </lineage>
</organism>
<dbReference type="InterPro" id="IPR011249">
    <property type="entry name" value="Metalloenz_LuxS/M16"/>
</dbReference>
<dbReference type="GO" id="GO:0046872">
    <property type="term" value="F:metal ion binding"/>
    <property type="evidence" value="ECO:0007669"/>
    <property type="project" value="UniProtKB-KW"/>
</dbReference>
<dbReference type="RefSeq" id="WP_097159905.1">
    <property type="nucleotide sequence ID" value="NZ_JBEPMQ010000009.1"/>
</dbReference>
<evidence type="ECO:0000256" key="2">
    <source>
        <dbReference type="ARBA" id="ARBA00022723"/>
    </source>
</evidence>
<evidence type="ECO:0000259" key="6">
    <source>
        <dbReference type="Pfam" id="PF00675"/>
    </source>
</evidence>
<gene>
    <name evidence="7" type="ORF">SAMN05877753_10954</name>
</gene>
<dbReference type="EMBL" id="OAOP01000009">
    <property type="protein sequence ID" value="SNX74352.1"/>
    <property type="molecule type" value="Genomic_DNA"/>
</dbReference>
<evidence type="ECO:0000313" key="7">
    <source>
        <dbReference type="EMBL" id="SNX74352.1"/>
    </source>
</evidence>
<dbReference type="PANTHER" id="PTHR11851">
    <property type="entry name" value="METALLOPROTEASE"/>
    <property type="match status" value="1"/>
</dbReference>
<sequence>MEKYVLERTEINIESLPALHTGIVNINFLIGAANDQLPTGSAHFLEHIFCSAHNFQKGKLTAQTQRDETNYYFYIPEENIDSIFKLNWQISIDGKILEQERNTIINEIEQFNLNPRNKALEYLQSLVFNGKGYGKSILGSERQISQIDKIELERGIEYYSIPVSINIIGPWKKDYLIDCINNSSIIRKSYSNDTSQIHPLTIGRGETSLPIDMKIPFIGGGWYLNLNKTVRHHVDIVKNIWDIRIKKLNPEIIFNLRINLYEHGGILTIDSISNKADKDSIEKIISNLKPLISLEEFNKALVKILVHEHRLSEDLQTRIAYRNSLDHQPLLTLEETQEVQKVIMNHILTNHGLYLLHNPQNKISYFPLHYLNMTTLKEKNLFKVTDNTKEKQKIKEKNNPSIYIGRKGSLYYTACSSPLTKRYHVLFRIDCKGIGRLLLPNELPSEISIRGTLENVRYEGWHTLYHISFFEEKSMKESIINSLAFKWDHERYDSKINEEKFMINLEIEMKRRITKALKTTPKKDKANLIGISIVTPEDSFIDEGYFENFPINENKAFLLPERNIIEKRTIKARFHGVAIICHLPKQSLSSLILQEAAFGTNTAFPTLESLVRKNGLSYRIVQSLISDNNKLYIFWGIQCDPSHTFLFKDTVREWIIYLGKYADEVEKWFKDMWVYFNPKKHSSILQLSRDIDRMGQYSPPVMTNNLDFKEFINELMLEKLTEIFFTK</sequence>
<dbReference type="SUPFAM" id="SSF63411">
    <property type="entry name" value="LuxS/MPP-like metallohydrolase"/>
    <property type="match status" value="1"/>
</dbReference>
<evidence type="ECO:0000256" key="4">
    <source>
        <dbReference type="ARBA" id="ARBA00022833"/>
    </source>
</evidence>
<evidence type="ECO:0000313" key="8">
    <source>
        <dbReference type="Proteomes" id="UP000219546"/>
    </source>
</evidence>
<keyword evidence="4" id="KW-0862">Zinc</keyword>
<dbReference type="AlphaFoldDB" id="A0A285D3K2"/>
<keyword evidence="3" id="KW-0378">Hydrolase</keyword>
<dbReference type="GO" id="GO:0004222">
    <property type="term" value="F:metalloendopeptidase activity"/>
    <property type="evidence" value="ECO:0007669"/>
    <property type="project" value="TreeGrafter"/>
</dbReference>
<dbReference type="Pfam" id="PF00675">
    <property type="entry name" value="Peptidase_M16"/>
    <property type="match status" value="1"/>
</dbReference>
<keyword evidence="8" id="KW-1185">Reference proteome</keyword>
<protein>
    <submittedName>
        <fullName evidence="7">Insulinase (Peptidase family M16)</fullName>
    </submittedName>
</protein>
<reference evidence="7 8" key="1">
    <citation type="submission" date="2017-08" db="EMBL/GenBank/DDBJ databases">
        <authorList>
            <person name="de Groot N.N."/>
        </authorList>
    </citation>
    <scope>NUCLEOTIDE SEQUENCE [LARGE SCALE GENOMIC DNA]</scope>
    <source>
        <strain evidence="7 8">JC228</strain>
    </source>
</reference>
<dbReference type="Gene3D" id="3.30.830.10">
    <property type="entry name" value="Metalloenzyme, LuxS/M16 peptidase-like"/>
    <property type="match status" value="1"/>
</dbReference>
<dbReference type="InterPro" id="IPR011765">
    <property type="entry name" value="Pept_M16_N"/>
</dbReference>
<accession>A0A285D3K2</accession>
<keyword evidence="1" id="KW-0645">Protease</keyword>
<feature type="domain" description="Peptidase M16 N-terminal" evidence="6">
    <location>
        <begin position="30"/>
        <end position="139"/>
    </location>
</feature>
<dbReference type="OrthoDB" id="9811314at2"/>
<name>A0A285D3K2_9BACI</name>